<dbReference type="Gene3D" id="2.60.40.10">
    <property type="entry name" value="Immunoglobulins"/>
    <property type="match status" value="1"/>
</dbReference>
<dbReference type="Pfam" id="PF13895">
    <property type="entry name" value="Ig_2"/>
    <property type="match status" value="1"/>
</dbReference>
<dbReference type="EMBL" id="LSMT01000870">
    <property type="protein sequence ID" value="PFX13920.1"/>
    <property type="molecule type" value="Genomic_DNA"/>
</dbReference>
<dbReference type="InterPro" id="IPR000859">
    <property type="entry name" value="CUB_dom"/>
</dbReference>
<dbReference type="InterPro" id="IPR035914">
    <property type="entry name" value="Sperma_CUB_dom_sf"/>
</dbReference>
<organism evidence="3 4">
    <name type="scientific">Stylophora pistillata</name>
    <name type="common">Smooth cauliflower coral</name>
    <dbReference type="NCBI Taxonomy" id="50429"/>
    <lineage>
        <taxon>Eukaryota</taxon>
        <taxon>Metazoa</taxon>
        <taxon>Cnidaria</taxon>
        <taxon>Anthozoa</taxon>
        <taxon>Hexacorallia</taxon>
        <taxon>Scleractinia</taxon>
        <taxon>Astrocoeniina</taxon>
        <taxon>Pocilloporidae</taxon>
        <taxon>Stylophora</taxon>
    </lineage>
</organism>
<dbReference type="CDD" id="cd00041">
    <property type="entry name" value="CUB"/>
    <property type="match status" value="1"/>
</dbReference>
<accession>A0A2B4RBP1</accession>
<dbReference type="InterPro" id="IPR013783">
    <property type="entry name" value="Ig-like_fold"/>
</dbReference>
<keyword evidence="1" id="KW-1015">Disulfide bond</keyword>
<keyword evidence="4" id="KW-1185">Reference proteome</keyword>
<dbReference type="InterPro" id="IPR036179">
    <property type="entry name" value="Ig-like_dom_sf"/>
</dbReference>
<evidence type="ECO:0000313" key="3">
    <source>
        <dbReference type="EMBL" id="PFX13920.1"/>
    </source>
</evidence>
<protein>
    <recommendedName>
        <fullName evidence="2">Ig-like domain-containing protein</fullName>
    </recommendedName>
</protein>
<feature type="domain" description="Ig-like" evidence="2">
    <location>
        <begin position="96"/>
        <end position="174"/>
    </location>
</feature>
<dbReference type="Gene3D" id="2.60.120.290">
    <property type="entry name" value="Spermadhesin, CUB domain"/>
    <property type="match status" value="1"/>
</dbReference>
<dbReference type="PROSITE" id="PS50835">
    <property type="entry name" value="IG_LIKE"/>
    <property type="match status" value="1"/>
</dbReference>
<sequence length="201" mass="22758">MAEVCLQRVVPGFTSSQVLQAPKGHYVELNFTLETSDEIPCIDDDMYLEFRDGYDGSANLLGRFCGRNISGIVRSSGQNLWLRKSDNSDYLFRVKPNLDKVLKTQYVLFNHHQSLWCPAQGAPAPVIVWRENGTVVQNSTSVLYRLTITGENSDNYSCEVNTQDGFEKKEIRLVIEKTQPFEDGVRVIVLRTPAPSRLQLL</sequence>
<dbReference type="Proteomes" id="UP000225706">
    <property type="component" value="Unassembled WGS sequence"/>
</dbReference>
<name>A0A2B4RBP1_STYPI</name>
<evidence type="ECO:0000259" key="2">
    <source>
        <dbReference type="PROSITE" id="PS50835"/>
    </source>
</evidence>
<dbReference type="OrthoDB" id="643377at2759"/>
<dbReference type="InterPro" id="IPR007110">
    <property type="entry name" value="Ig-like_dom"/>
</dbReference>
<gene>
    <name evidence="3" type="ORF">AWC38_SpisGene21961</name>
</gene>
<proteinExistence type="predicted"/>
<comment type="caution">
    <text evidence="3">The sequence shown here is derived from an EMBL/GenBank/DDBJ whole genome shotgun (WGS) entry which is preliminary data.</text>
</comment>
<dbReference type="SUPFAM" id="SSF48726">
    <property type="entry name" value="Immunoglobulin"/>
    <property type="match status" value="1"/>
</dbReference>
<dbReference type="AlphaFoldDB" id="A0A2B4RBP1"/>
<dbReference type="SUPFAM" id="SSF49854">
    <property type="entry name" value="Spermadhesin, CUB domain"/>
    <property type="match status" value="1"/>
</dbReference>
<evidence type="ECO:0000256" key="1">
    <source>
        <dbReference type="ARBA" id="ARBA00023157"/>
    </source>
</evidence>
<dbReference type="Pfam" id="PF00431">
    <property type="entry name" value="CUB"/>
    <property type="match status" value="1"/>
</dbReference>
<reference evidence="4" key="1">
    <citation type="journal article" date="2017" name="bioRxiv">
        <title>Comparative analysis of the genomes of Stylophora pistillata and Acropora digitifera provides evidence for extensive differences between species of corals.</title>
        <authorList>
            <person name="Voolstra C.R."/>
            <person name="Li Y."/>
            <person name="Liew Y.J."/>
            <person name="Baumgarten S."/>
            <person name="Zoccola D."/>
            <person name="Flot J.-F."/>
            <person name="Tambutte S."/>
            <person name="Allemand D."/>
            <person name="Aranda M."/>
        </authorList>
    </citation>
    <scope>NUCLEOTIDE SEQUENCE [LARGE SCALE GENOMIC DNA]</scope>
</reference>
<evidence type="ECO:0000313" key="4">
    <source>
        <dbReference type="Proteomes" id="UP000225706"/>
    </source>
</evidence>